<dbReference type="InterPro" id="IPR007529">
    <property type="entry name" value="Znf_HIT"/>
</dbReference>
<reference evidence="8" key="2">
    <citation type="submission" date="2022-08" db="UniProtKB">
        <authorList>
            <consortium name="EnsemblMetazoa"/>
        </authorList>
    </citation>
    <scope>IDENTIFICATION</scope>
    <source>
        <strain evidence="8">STECLA/ALBI9_A</strain>
    </source>
</reference>
<dbReference type="InterPro" id="IPR051639">
    <property type="entry name" value="BCD1"/>
</dbReference>
<dbReference type="GO" id="GO:0070761">
    <property type="term" value="C:pre-snoRNP complex"/>
    <property type="evidence" value="ECO:0007669"/>
    <property type="project" value="TreeGrafter"/>
</dbReference>
<dbReference type="CDD" id="cd23023">
    <property type="entry name" value="zf-HIT_BCD1"/>
    <property type="match status" value="1"/>
</dbReference>
<dbReference type="InterPro" id="IPR057721">
    <property type="entry name" value="BCD1_alpha/beta"/>
</dbReference>
<keyword evidence="1" id="KW-0597">Phosphoprotein</keyword>
<evidence type="ECO:0000256" key="4">
    <source>
        <dbReference type="ARBA" id="ARBA00022833"/>
    </source>
</evidence>
<reference evidence="8 9" key="1">
    <citation type="journal article" date="2017" name="G3 (Bethesda)">
        <title>The Physical Genome Mapping of Anopheles albimanus Corrected Scaffold Misassemblies and Identified Interarm Rearrangements in Genus Anopheles.</title>
        <authorList>
            <person name="Artemov G.N."/>
            <person name="Peery A.N."/>
            <person name="Jiang X."/>
            <person name="Tu Z."/>
            <person name="Stegniy V.N."/>
            <person name="Sharakhova M.V."/>
            <person name="Sharakhov I.V."/>
        </authorList>
    </citation>
    <scope>NUCLEOTIDE SEQUENCE [LARGE SCALE GENOMIC DNA]</scope>
    <source>
        <strain evidence="8 9">ALBI9_A</strain>
    </source>
</reference>
<dbReference type="EnsemblMetazoa" id="AALB007454-RA">
    <property type="protein sequence ID" value="AALB007454-PA"/>
    <property type="gene ID" value="AALB007454"/>
</dbReference>
<dbReference type="Pfam" id="PF04438">
    <property type="entry name" value="zf-HIT"/>
    <property type="match status" value="1"/>
</dbReference>
<keyword evidence="9" id="KW-1185">Reference proteome</keyword>
<dbReference type="OrthoDB" id="272357at2759"/>
<dbReference type="Proteomes" id="UP000069272">
    <property type="component" value="Chromosome 3R"/>
</dbReference>
<dbReference type="GO" id="GO:0008270">
    <property type="term" value="F:zinc ion binding"/>
    <property type="evidence" value="ECO:0007669"/>
    <property type="project" value="UniProtKB-UniRule"/>
</dbReference>
<keyword evidence="2" id="KW-0479">Metal-binding</keyword>
<proteinExistence type="inferred from homology"/>
<evidence type="ECO:0000256" key="7">
    <source>
        <dbReference type="PROSITE-ProRule" id="PRU00453"/>
    </source>
</evidence>
<sequence>MSSESEDGLSSHKQAAKRLGICEACDVNLAKYKCPRCEVRTCCLSCLNLHKRELKCNGIRDRTKYIPLVKMTKMDIMNDYYFLEECTRFVEDQKRDNKKRFTAYAKQLPSDLYRLRKAANERNISLRFLVQGFTKRHKNTTLLDIRNSIIFWHVEWCFWNGKDAITFVDERVNENCKLYEVVSKYFEPDSLDTNPVKSRLEQYHAAGIREIELLLKAEGIRQCSNRFLPLNLNDSFLKNLAGKTIVEYPQIYIVLKSQLDAFNIVESDDDERIAVTSNECSTSSESFVKQNTSTRVIECKLDQMDISQCKKQMRPSAHKKSGKWVTSNYLFGEESITFSSDTDDGAVTEEEIDMI</sequence>
<dbReference type="PROSITE" id="PS51083">
    <property type="entry name" value="ZF_HIT"/>
    <property type="match status" value="1"/>
</dbReference>
<comment type="similarity">
    <text evidence="6">Belongs to the BCD1 family.</text>
</comment>
<keyword evidence="3 7" id="KW-0863">Zinc-finger</keyword>
<dbReference type="PANTHER" id="PTHR13483">
    <property type="entry name" value="BOX C_D SNORNA PROTEIN 1-RELATED"/>
    <property type="match status" value="1"/>
</dbReference>
<dbReference type="STRING" id="7167.A0A182FLP5"/>
<dbReference type="GO" id="GO:0048254">
    <property type="term" value="P:snoRNA localization"/>
    <property type="evidence" value="ECO:0007669"/>
    <property type="project" value="TreeGrafter"/>
</dbReference>
<dbReference type="Gene3D" id="3.30.60.190">
    <property type="match status" value="1"/>
</dbReference>
<evidence type="ECO:0000313" key="9">
    <source>
        <dbReference type="Proteomes" id="UP000069272"/>
    </source>
</evidence>
<keyword evidence="4" id="KW-0862">Zinc</keyword>
<dbReference type="PANTHER" id="PTHR13483:SF3">
    <property type="entry name" value="BOX C_D SNORNA PROTEIN 1"/>
    <property type="match status" value="1"/>
</dbReference>
<evidence type="ECO:0000256" key="5">
    <source>
        <dbReference type="ARBA" id="ARBA00049598"/>
    </source>
</evidence>
<evidence type="ECO:0000256" key="3">
    <source>
        <dbReference type="ARBA" id="ARBA00022771"/>
    </source>
</evidence>
<dbReference type="Pfam" id="PF25790">
    <property type="entry name" value="BCD1"/>
    <property type="match status" value="1"/>
</dbReference>
<evidence type="ECO:0000256" key="1">
    <source>
        <dbReference type="ARBA" id="ARBA00022553"/>
    </source>
</evidence>
<protein>
    <submittedName>
        <fullName evidence="8">Uncharacterized protein</fullName>
    </submittedName>
</protein>
<dbReference type="GO" id="GO:0000492">
    <property type="term" value="P:box C/D snoRNP assembly"/>
    <property type="evidence" value="ECO:0007669"/>
    <property type="project" value="TreeGrafter"/>
</dbReference>
<organism evidence="8 9">
    <name type="scientific">Anopheles albimanus</name>
    <name type="common">New world malaria mosquito</name>
    <dbReference type="NCBI Taxonomy" id="7167"/>
    <lineage>
        <taxon>Eukaryota</taxon>
        <taxon>Metazoa</taxon>
        <taxon>Ecdysozoa</taxon>
        <taxon>Arthropoda</taxon>
        <taxon>Hexapoda</taxon>
        <taxon>Insecta</taxon>
        <taxon>Pterygota</taxon>
        <taxon>Neoptera</taxon>
        <taxon>Endopterygota</taxon>
        <taxon>Diptera</taxon>
        <taxon>Nematocera</taxon>
        <taxon>Culicoidea</taxon>
        <taxon>Culicidae</taxon>
        <taxon>Anophelinae</taxon>
        <taxon>Anopheles</taxon>
    </lineage>
</organism>
<name>A0A182FLP5_ANOAL</name>
<accession>A0A182FLP5</accession>
<dbReference type="KEGG" id="aali:118466196"/>
<evidence type="ECO:0000256" key="2">
    <source>
        <dbReference type="ARBA" id="ARBA00022723"/>
    </source>
</evidence>
<dbReference type="SUPFAM" id="SSF144232">
    <property type="entry name" value="HIT/MYND zinc finger-like"/>
    <property type="match status" value="1"/>
</dbReference>
<comment type="function">
    <text evidence="5">Required for box C/D snoRNAs accumulation involved in snoRNA processing, snoRNA transport to the nucleolus and ribosome biogenesis.</text>
</comment>
<evidence type="ECO:0000256" key="6">
    <source>
        <dbReference type="ARBA" id="ARBA00049654"/>
    </source>
</evidence>
<evidence type="ECO:0000313" key="8">
    <source>
        <dbReference type="EnsemblMetazoa" id="AALB007454-PA"/>
    </source>
</evidence>
<dbReference type="AlphaFoldDB" id="A0A182FLP5"/>
<dbReference type="VEuPathDB" id="VectorBase:AALB007454"/>
<dbReference type="GO" id="GO:0000463">
    <property type="term" value="P:maturation of LSU-rRNA from tricistronic rRNA transcript (SSU-rRNA, 5.8S rRNA, LSU-rRNA)"/>
    <property type="evidence" value="ECO:0007669"/>
    <property type="project" value="TreeGrafter"/>
</dbReference>
<dbReference type="VEuPathDB" id="VectorBase:AALB20_027674"/>
<dbReference type="GeneID" id="118466196"/>
<dbReference type="RefSeq" id="XP_035791106.1">
    <property type="nucleotide sequence ID" value="XM_035935213.1"/>
</dbReference>
<dbReference type="GO" id="GO:0005634">
    <property type="term" value="C:nucleus"/>
    <property type="evidence" value="ECO:0007669"/>
    <property type="project" value="TreeGrafter"/>
</dbReference>